<keyword evidence="4" id="KW-0689">Ribosomal protein</keyword>
<keyword evidence="3" id="KW-0677">Repeat</keyword>
<evidence type="ECO:0000313" key="8">
    <source>
        <dbReference type="Proteomes" id="UP000515908"/>
    </source>
</evidence>
<evidence type="ECO:0000313" key="7">
    <source>
        <dbReference type="EMBL" id="CAD2219834.1"/>
    </source>
</evidence>
<dbReference type="PROSITE" id="PS50082">
    <property type="entry name" value="WD_REPEATS_2"/>
    <property type="match status" value="1"/>
</dbReference>
<protein>
    <submittedName>
        <fullName evidence="7">WD domain, G-beta repeat, putative</fullName>
    </submittedName>
</protein>
<gene>
    <name evidence="7" type="ORF">ADEAN_000734700</name>
</gene>
<dbReference type="GO" id="GO:0005634">
    <property type="term" value="C:nucleus"/>
    <property type="evidence" value="ECO:0007669"/>
    <property type="project" value="TreeGrafter"/>
</dbReference>
<dbReference type="Proteomes" id="UP000515908">
    <property type="component" value="Chromosome 15"/>
</dbReference>
<dbReference type="GO" id="GO:0005840">
    <property type="term" value="C:ribosome"/>
    <property type="evidence" value="ECO:0007669"/>
    <property type="project" value="UniProtKB-KW"/>
</dbReference>
<dbReference type="InterPro" id="IPR015943">
    <property type="entry name" value="WD40/YVTN_repeat-like_dom_sf"/>
</dbReference>
<dbReference type="PANTHER" id="PTHR14091:SF0">
    <property type="entry name" value="PERIODIC TRYPTOPHAN PROTEIN 1 HOMOLOG"/>
    <property type="match status" value="1"/>
</dbReference>
<dbReference type="PROSITE" id="PS00678">
    <property type="entry name" value="WD_REPEATS_1"/>
    <property type="match status" value="1"/>
</dbReference>
<sequence>MNPNYVEDANEEEQLQNDSDDDRLDGGVNDTLRDIAGGGTRAILEQVDAEDEEENNDVKFKESDLVFAVAAADPNEPRLEVYTYDEPEDNLFLHHDAGLAAFPLCSSWLTDGTVSMLAVGTMLPFIEVWALDVMDSVSPAVLLGGCAKVEDNYNKKTAMNLVPHSHTDAVLSVKWNAVAQNILCSGGADHTIKLWDLNQPDICLGTYREAEKVQSLDWHHTEPNHLLSGGFDKVMILRDCRAANEAALRYTLPAVVEHVEFVPNSPLVMASTSEGHWACYDSRGTANTPLWHLQPHEGEVTFHCSRQVEGLYATGGKDGRITLWDGRTAGAEGPQAIVSRAYGTGAVLSLAFHPNSPHILGACGASGQPLVYTMTSDLQPVFGK</sequence>
<reference evidence="7 8" key="1">
    <citation type="submission" date="2020-08" db="EMBL/GenBank/DDBJ databases">
        <authorList>
            <person name="Newling K."/>
            <person name="Davey J."/>
            <person name="Forrester S."/>
        </authorList>
    </citation>
    <scope>NUCLEOTIDE SEQUENCE [LARGE SCALE GENOMIC DNA]</scope>
    <source>
        <strain evidence="8">Crithidia deanei Carvalho (ATCC PRA-265)</strain>
    </source>
</reference>
<dbReference type="Pfam" id="PF00400">
    <property type="entry name" value="WD40"/>
    <property type="match status" value="1"/>
</dbReference>
<dbReference type="InterPro" id="IPR019775">
    <property type="entry name" value="WD40_repeat_CS"/>
</dbReference>
<dbReference type="InterPro" id="IPR001680">
    <property type="entry name" value="WD40_rpt"/>
</dbReference>
<keyword evidence="2 5" id="KW-0853">WD repeat</keyword>
<keyword evidence="4" id="KW-0687">Ribonucleoprotein</keyword>
<evidence type="ECO:0000256" key="2">
    <source>
        <dbReference type="ARBA" id="ARBA00022574"/>
    </source>
</evidence>
<accession>A0A7G2CLN9</accession>
<dbReference type="InterPro" id="IPR036322">
    <property type="entry name" value="WD40_repeat_dom_sf"/>
</dbReference>
<dbReference type="InterPro" id="IPR044285">
    <property type="entry name" value="PWP1"/>
</dbReference>
<keyword evidence="8" id="KW-1185">Reference proteome</keyword>
<dbReference type="SUPFAM" id="SSF50978">
    <property type="entry name" value="WD40 repeat-like"/>
    <property type="match status" value="1"/>
</dbReference>
<feature type="compositionally biased region" description="Acidic residues" evidence="6">
    <location>
        <begin position="8"/>
        <end position="23"/>
    </location>
</feature>
<keyword evidence="1" id="KW-0597">Phosphoprotein</keyword>
<evidence type="ECO:0000256" key="4">
    <source>
        <dbReference type="ARBA" id="ARBA00022980"/>
    </source>
</evidence>
<dbReference type="EMBL" id="LR877159">
    <property type="protein sequence ID" value="CAD2219834.1"/>
    <property type="molecule type" value="Genomic_DNA"/>
</dbReference>
<dbReference type="PROSITE" id="PS50294">
    <property type="entry name" value="WD_REPEATS_REGION"/>
    <property type="match status" value="1"/>
</dbReference>
<evidence type="ECO:0000256" key="3">
    <source>
        <dbReference type="ARBA" id="ARBA00022737"/>
    </source>
</evidence>
<feature type="repeat" description="WD" evidence="5">
    <location>
        <begin position="163"/>
        <end position="198"/>
    </location>
</feature>
<name>A0A7G2CLN9_9TRYP</name>
<organism evidence="7 8">
    <name type="scientific">Angomonas deanei</name>
    <dbReference type="NCBI Taxonomy" id="59799"/>
    <lineage>
        <taxon>Eukaryota</taxon>
        <taxon>Discoba</taxon>
        <taxon>Euglenozoa</taxon>
        <taxon>Kinetoplastea</taxon>
        <taxon>Metakinetoplastina</taxon>
        <taxon>Trypanosomatida</taxon>
        <taxon>Trypanosomatidae</taxon>
        <taxon>Strigomonadinae</taxon>
        <taxon>Angomonas</taxon>
    </lineage>
</organism>
<proteinExistence type="predicted"/>
<feature type="region of interest" description="Disordered" evidence="6">
    <location>
        <begin position="1"/>
        <end position="29"/>
    </location>
</feature>
<evidence type="ECO:0000256" key="5">
    <source>
        <dbReference type="PROSITE-ProRule" id="PRU00221"/>
    </source>
</evidence>
<dbReference type="PANTHER" id="PTHR14091">
    <property type="entry name" value="PERIODIC TRYPTOPHAN PROTEIN 1"/>
    <property type="match status" value="1"/>
</dbReference>
<dbReference type="AlphaFoldDB" id="A0A7G2CLN9"/>
<dbReference type="SMART" id="SM00320">
    <property type="entry name" value="WD40"/>
    <property type="match status" value="5"/>
</dbReference>
<dbReference type="VEuPathDB" id="TriTrypDB:ADEAN_000734700"/>
<dbReference type="OrthoDB" id="270624at2759"/>
<evidence type="ECO:0000256" key="6">
    <source>
        <dbReference type="SAM" id="MobiDB-lite"/>
    </source>
</evidence>
<dbReference type="GO" id="GO:0006364">
    <property type="term" value="P:rRNA processing"/>
    <property type="evidence" value="ECO:0007669"/>
    <property type="project" value="InterPro"/>
</dbReference>
<evidence type="ECO:0000256" key="1">
    <source>
        <dbReference type="ARBA" id="ARBA00022553"/>
    </source>
</evidence>
<dbReference type="Gene3D" id="2.130.10.10">
    <property type="entry name" value="YVTN repeat-like/Quinoprotein amine dehydrogenase"/>
    <property type="match status" value="1"/>
</dbReference>